<feature type="transmembrane region" description="Helical" evidence="1">
    <location>
        <begin position="201"/>
        <end position="222"/>
    </location>
</feature>
<dbReference type="Proteomes" id="UP000035352">
    <property type="component" value="Chromosome"/>
</dbReference>
<keyword evidence="1" id="KW-0472">Membrane</keyword>
<reference evidence="2 3" key="1">
    <citation type="submission" date="2015-05" db="EMBL/GenBank/DDBJ databases">
        <authorList>
            <person name="Tang B."/>
            <person name="Yu Y."/>
        </authorList>
    </citation>
    <scope>NUCLEOTIDE SEQUENCE [LARGE SCALE GENOMIC DNA]</scope>
    <source>
        <strain evidence="2 3">DSM 7029</strain>
    </source>
</reference>
<protein>
    <submittedName>
        <fullName evidence="2">Arginine/ornithine antiporter ArcD</fullName>
    </submittedName>
</protein>
<accession>A0A0G3BRH8</accession>
<organism evidence="2 3">
    <name type="scientific">Caldimonas brevitalea</name>
    <dbReference type="NCBI Taxonomy" id="413882"/>
    <lineage>
        <taxon>Bacteria</taxon>
        <taxon>Pseudomonadati</taxon>
        <taxon>Pseudomonadota</taxon>
        <taxon>Betaproteobacteria</taxon>
        <taxon>Burkholderiales</taxon>
        <taxon>Sphaerotilaceae</taxon>
        <taxon>Caldimonas</taxon>
    </lineage>
</organism>
<evidence type="ECO:0000256" key="1">
    <source>
        <dbReference type="SAM" id="Phobius"/>
    </source>
</evidence>
<dbReference type="RefSeq" id="WP_053013765.1">
    <property type="nucleotide sequence ID" value="NZ_CP011371.1"/>
</dbReference>
<feature type="transmembrane region" description="Helical" evidence="1">
    <location>
        <begin position="33"/>
        <end position="51"/>
    </location>
</feature>
<evidence type="ECO:0000313" key="2">
    <source>
        <dbReference type="EMBL" id="AKJ30588.1"/>
    </source>
</evidence>
<proteinExistence type="predicted"/>
<keyword evidence="1" id="KW-1133">Transmembrane helix</keyword>
<dbReference type="EMBL" id="CP011371">
    <property type="protein sequence ID" value="AKJ30588.1"/>
    <property type="molecule type" value="Genomic_DNA"/>
</dbReference>
<feature type="transmembrane region" description="Helical" evidence="1">
    <location>
        <begin position="63"/>
        <end position="84"/>
    </location>
</feature>
<dbReference type="AlphaFoldDB" id="A0A0G3BRH8"/>
<feature type="transmembrane region" description="Helical" evidence="1">
    <location>
        <begin position="144"/>
        <end position="164"/>
    </location>
</feature>
<sequence>MSSAVHAALSTHAFVSDFCERVGPGLWAEPLNVGSSLAFVVGAVWLARDIARAPAGAAGGRRWSLALLAACLGFMGAGSMALHTLATGWGASLDMLAIRCFLLWFVTCFLRWMMGWSWPWALLGMPGLYLLAEGWLRLGGPEALFGLHAYLPALWTLLACTLALAARGDPAWRLFALAAVSHGASLAFHRLDGELCRALPLGTHFIWHLFNAALCFAVARCVTRRALDRLEHPGVVPAGAPPVAG</sequence>
<gene>
    <name evidence="2" type="ORF">AAW51_3897</name>
</gene>
<evidence type="ECO:0000313" key="3">
    <source>
        <dbReference type="Proteomes" id="UP000035352"/>
    </source>
</evidence>
<keyword evidence="1" id="KW-0812">Transmembrane</keyword>
<dbReference type="OrthoDB" id="277121at2"/>
<feature type="transmembrane region" description="Helical" evidence="1">
    <location>
        <begin position="120"/>
        <end position="138"/>
    </location>
</feature>
<dbReference type="KEGG" id="pbh:AAW51_3897"/>
<name>A0A0G3BRH8_9BURK</name>
<keyword evidence="3" id="KW-1185">Reference proteome</keyword>